<sequence>MDKDIDYYLGAFEKMKRALMRGVKAPHKPLLLLAILNLCQRGTIKDNHIVLSSVKSLRDVFAYAEIDQELYDLMVNRESAVILECKLRELV</sequence>
<dbReference type="Proteomes" id="UP000450161">
    <property type="component" value="Unassembled WGS sequence"/>
</dbReference>
<evidence type="ECO:0000313" key="2">
    <source>
        <dbReference type="Proteomes" id="UP000450161"/>
    </source>
</evidence>
<proteinExistence type="predicted"/>
<protein>
    <submittedName>
        <fullName evidence="1">Uncharacterized protein</fullName>
    </submittedName>
</protein>
<name>A0A6I2U0U1_9BACT</name>
<organism evidence="1 2">
    <name type="scientific">Segatella copri</name>
    <dbReference type="NCBI Taxonomy" id="165179"/>
    <lineage>
        <taxon>Bacteria</taxon>
        <taxon>Pseudomonadati</taxon>
        <taxon>Bacteroidota</taxon>
        <taxon>Bacteroidia</taxon>
        <taxon>Bacteroidales</taxon>
        <taxon>Prevotellaceae</taxon>
        <taxon>Segatella</taxon>
    </lineage>
</organism>
<dbReference type="RefSeq" id="WP_154481039.1">
    <property type="nucleotide sequence ID" value="NZ_VUNF01000013.1"/>
</dbReference>
<accession>A0A6I2U0U1</accession>
<gene>
    <name evidence="1" type="ORF">FYJ72_08040</name>
</gene>
<comment type="caution">
    <text evidence="1">The sequence shown here is derived from an EMBL/GenBank/DDBJ whole genome shotgun (WGS) entry which is preliminary data.</text>
</comment>
<dbReference type="AlphaFoldDB" id="A0A6I2U0U1"/>
<evidence type="ECO:0000313" key="1">
    <source>
        <dbReference type="EMBL" id="MST77630.1"/>
    </source>
</evidence>
<dbReference type="EMBL" id="VUNF01000013">
    <property type="protein sequence ID" value="MST77630.1"/>
    <property type="molecule type" value="Genomic_DNA"/>
</dbReference>
<reference evidence="1 2" key="1">
    <citation type="submission" date="2019-08" db="EMBL/GenBank/DDBJ databases">
        <title>In-depth cultivation of the pig gut microbiome towards novel bacterial diversity and tailored functional studies.</title>
        <authorList>
            <person name="Wylensek D."/>
            <person name="Hitch T.C.A."/>
            <person name="Clavel T."/>
        </authorList>
    </citation>
    <scope>NUCLEOTIDE SEQUENCE [LARGE SCALE GENOMIC DNA]</scope>
    <source>
        <strain evidence="1 2">LKV-178-WT-2C</strain>
    </source>
</reference>